<sequence length="101" mass="12266">MTSLSQNNQQNQDPLKKLNWIQQHHADALAILDWMFQRNKNNLIKRGYRPDNAAVNRKEWRECMEWRFRCDWRISQEIEHSLAQTGLLFFFGGYVKRIEDK</sequence>
<proteinExistence type="predicted"/>
<dbReference type="EMBL" id="CP125669">
    <property type="protein sequence ID" value="WHP06867.1"/>
    <property type="molecule type" value="Genomic_DNA"/>
</dbReference>
<evidence type="ECO:0000313" key="1">
    <source>
        <dbReference type="EMBL" id="WHP06867.1"/>
    </source>
</evidence>
<accession>A0ABY8S7T1</accession>
<evidence type="ECO:0000313" key="2">
    <source>
        <dbReference type="Proteomes" id="UP001229836"/>
    </source>
</evidence>
<protein>
    <submittedName>
        <fullName evidence="1">Uncharacterized protein</fullName>
    </submittedName>
</protein>
<name>A0ABY8S7T1_9GAMM</name>
<keyword evidence="2" id="KW-1185">Reference proteome</keyword>
<organism evidence="1 2">
    <name type="scientific">Acinetobacter corruptisaponis</name>
    <dbReference type="NCBI Taxonomy" id="3045147"/>
    <lineage>
        <taxon>Bacteria</taxon>
        <taxon>Pseudomonadati</taxon>
        <taxon>Pseudomonadota</taxon>
        <taxon>Gammaproteobacteria</taxon>
        <taxon>Moraxellales</taxon>
        <taxon>Moraxellaceae</taxon>
        <taxon>Acinetobacter</taxon>
    </lineage>
</organism>
<reference evidence="1 2" key="1">
    <citation type="submission" date="2023-05" db="EMBL/GenBank/DDBJ databases">
        <title>The complete genome of Acinetobacter sp. nov KCTC 92772.</title>
        <authorList>
            <person name="Zhou G."/>
        </authorList>
    </citation>
    <scope>NUCLEOTIDE SEQUENCE [LARGE SCALE GENOMIC DNA]</scope>
    <source>
        <strain evidence="1 2">KCTC 92772</strain>
    </source>
</reference>
<dbReference type="Proteomes" id="UP001229836">
    <property type="component" value="Chromosome"/>
</dbReference>
<gene>
    <name evidence="1" type="ORF">QLH32_05190</name>
</gene>
<dbReference type="RefSeq" id="WP_283268492.1">
    <property type="nucleotide sequence ID" value="NZ_CP125669.1"/>
</dbReference>